<keyword evidence="2" id="KW-1185">Reference proteome</keyword>
<dbReference type="AlphaFoldDB" id="A0A6L5GG80"/>
<accession>A0A6L5GG80</accession>
<evidence type="ECO:0000313" key="1">
    <source>
        <dbReference type="EMBL" id="MQM28708.1"/>
    </source>
</evidence>
<organism evidence="1 2">
    <name type="scientific">Glycomyces albidus</name>
    <dbReference type="NCBI Taxonomy" id="2656774"/>
    <lineage>
        <taxon>Bacteria</taxon>
        <taxon>Bacillati</taxon>
        <taxon>Actinomycetota</taxon>
        <taxon>Actinomycetes</taxon>
        <taxon>Glycomycetales</taxon>
        <taxon>Glycomycetaceae</taxon>
        <taxon>Glycomyces</taxon>
    </lineage>
</organism>
<dbReference type="EMBL" id="WIAO01000053">
    <property type="protein sequence ID" value="MQM28708.1"/>
    <property type="molecule type" value="Genomic_DNA"/>
</dbReference>
<comment type="caution">
    <text evidence="1">The sequence shown here is derived from an EMBL/GenBank/DDBJ whole genome shotgun (WGS) entry which is preliminary data.</text>
</comment>
<dbReference type="Proteomes" id="UP000477750">
    <property type="component" value="Unassembled WGS sequence"/>
</dbReference>
<proteinExistence type="predicted"/>
<evidence type="ECO:0000313" key="2">
    <source>
        <dbReference type="Proteomes" id="UP000477750"/>
    </source>
</evidence>
<sequence>MRETLHAKEKREVAKWADAESRMASLIKQETNRPGREAGDEFATHQLNDFFAREVPGLPLPWEWRWTYGCPRGYLVTMVRYAVAEWADVLGDGTVEAEPAGAGEVKLQADCLKFGQRFTVWGYVSAEEAQGMPKLVQGWSM</sequence>
<reference evidence="1 2" key="1">
    <citation type="submission" date="2019-10" db="EMBL/GenBank/DDBJ databases">
        <title>Glycomyces albidus sp. nov., a novel actinomycete isolated from rhizosphere soil of wheat (Triticum aestivum L.).</title>
        <authorList>
            <person name="Qian L."/>
        </authorList>
    </citation>
    <scope>NUCLEOTIDE SEQUENCE [LARGE SCALE GENOMIC DNA]</scope>
    <source>
        <strain evidence="1 2">NEAU-7082</strain>
    </source>
</reference>
<dbReference type="RefSeq" id="WP_153027797.1">
    <property type="nucleotide sequence ID" value="NZ_WIAO01000053.1"/>
</dbReference>
<protein>
    <submittedName>
        <fullName evidence="1">Uncharacterized protein</fullName>
    </submittedName>
</protein>
<name>A0A6L5GG80_9ACTN</name>
<gene>
    <name evidence="1" type="ORF">GFD30_24565</name>
</gene>